<feature type="domain" description="Helicase C-terminal" evidence="12">
    <location>
        <begin position="873"/>
        <end position="1033"/>
    </location>
</feature>
<keyword evidence="7" id="KW-0067">ATP-binding</keyword>
<feature type="domain" description="RING-type" evidence="10">
    <location>
        <begin position="791"/>
        <end position="832"/>
    </location>
</feature>
<evidence type="ECO:0000259" key="10">
    <source>
        <dbReference type="PROSITE" id="PS50089"/>
    </source>
</evidence>
<evidence type="ECO:0000256" key="8">
    <source>
        <dbReference type="PROSITE-ProRule" id="PRU00175"/>
    </source>
</evidence>
<keyword evidence="14" id="KW-1185">Reference proteome</keyword>
<dbReference type="GO" id="GO:0004386">
    <property type="term" value="F:helicase activity"/>
    <property type="evidence" value="ECO:0007669"/>
    <property type="project" value="UniProtKB-KW"/>
</dbReference>
<dbReference type="InterPro" id="IPR017907">
    <property type="entry name" value="Znf_RING_CS"/>
</dbReference>
<protein>
    <submittedName>
        <fullName evidence="13">Helicase-like transcription factor</fullName>
    </submittedName>
</protein>
<sequence length="1045" mass="116334">MVEGNGNSSTDVNFTQMLQNPPNICNASSINGAKSCKCSSSNDDSFHEVIDQKADVNVGLEASREGGDVEKISPNVTVHTHPCISENYINTQSNSSLSPEFSSSTSDCSSKQLGSSSIPLASDQTTVSSSLSPCLQVSAATQQQVAESKVAVIKEEPVPSSLTGISSSSFSQDIASVITADNTNIARENRTSISNFTPCSKCNSLLVCSCSKASASEVVPAVSALSSGAFCEGMCNTNGNVPNSPPPDVKPQIFPVVPLNRLDQLFESLVEYAITTQLFPHQLQALNWMIIRENNTDLAPFWTQVNKSTWINKGTNFSTDRKPDSPKGGILADDMGLGKTLTVIALIMANHLNGKPMFSRRASNQKVHEESTCKSEPAKKIARTDTCEGDDTDNGLVKKVSIKKRKGTADNKKRLADSKALKQPGFKFRQMYLSKFASKSPKREKSKEEKSRTPSTPVKTSDDNHNVVVGPWLSVDKKMKSTEGGQNGRSPVKENAATLIVCPLSVLSNWTDQICRHVHQDVSLQVYMYYGPERLRDLKFLREQDIVLTTYPTLTNDYSRNDSPLHKIKWLRVILDEGHTIRNPQTRLTKAMLDLEASRRWVLTGTPIQNRLDDLWSVVRFLRLEPFDDKNWWKSTVATSVRRGCPQAVNRLQKLLKHISIRRLKSDKDEGKPLVKLPPRTVVIQEVELSRKERDLYDSMQKDGQLIIRRYLQDGVVLQKYAHCFAILLRLRQLCLHPSLCAKDCEWLQKAQNVLQGLNDSDDEDLEEDHDTQRLINHLLVTLSSGVDEECSVCLDSLVDPVITRCAHVFCQHCIMDIISSENMAPNCPLCRAPVNENDLIKVPENKKNKSSETEKPNGEMTTVEKNSSKLEALLNALVVIRNQNPSIKSLVVSQFTSFLDLIEDALRGENFLFVRLDGRMTQEARAQAIERFSDTSSSAPTVFLLSLTAGGVGLNLTAATRVFLLDPAWNPAVEEQCFDRSHRLGQTQEVIITKYIVTNSVEERMLTLQEQKRELMGQAFGLDTQSQEDRRRARVRDIKHLIGL</sequence>
<dbReference type="Gene3D" id="3.30.40.10">
    <property type="entry name" value="Zinc/RING finger domain, C3HC4 (zinc finger)"/>
    <property type="match status" value="1"/>
</dbReference>
<dbReference type="Pfam" id="PF13923">
    <property type="entry name" value="zf-C3HC4_2"/>
    <property type="match status" value="1"/>
</dbReference>
<feature type="compositionally biased region" description="Basic and acidic residues" evidence="9">
    <location>
        <begin position="441"/>
        <end position="452"/>
    </location>
</feature>
<dbReference type="Gene3D" id="3.40.50.300">
    <property type="entry name" value="P-loop containing nucleotide triphosphate hydrolases"/>
    <property type="match status" value="1"/>
</dbReference>
<evidence type="ECO:0000256" key="5">
    <source>
        <dbReference type="ARBA" id="ARBA00022806"/>
    </source>
</evidence>
<comment type="caution">
    <text evidence="13">The sequence shown here is derived from an EMBL/GenBank/DDBJ whole genome shotgun (WGS) entry which is preliminary data.</text>
</comment>
<dbReference type="SUPFAM" id="SSF52540">
    <property type="entry name" value="P-loop containing nucleoside triphosphate hydrolases"/>
    <property type="match status" value="2"/>
</dbReference>
<feature type="domain" description="Helicase ATP-binding" evidence="11">
    <location>
        <begin position="498"/>
        <end position="625"/>
    </location>
</feature>
<dbReference type="EMBL" id="JARQWQ010000027">
    <property type="protein sequence ID" value="KAK2562810.1"/>
    <property type="molecule type" value="Genomic_DNA"/>
</dbReference>
<dbReference type="GO" id="GO:0008094">
    <property type="term" value="F:ATP-dependent activity, acting on DNA"/>
    <property type="evidence" value="ECO:0007669"/>
    <property type="project" value="TreeGrafter"/>
</dbReference>
<proteinExistence type="predicted"/>
<evidence type="ECO:0000259" key="11">
    <source>
        <dbReference type="PROSITE" id="PS51192"/>
    </source>
</evidence>
<name>A0AAD9QKW2_ACRCE</name>
<keyword evidence="6" id="KW-0862">Zinc</keyword>
<organism evidence="13 14">
    <name type="scientific">Acropora cervicornis</name>
    <name type="common">Staghorn coral</name>
    <dbReference type="NCBI Taxonomy" id="6130"/>
    <lineage>
        <taxon>Eukaryota</taxon>
        <taxon>Metazoa</taxon>
        <taxon>Cnidaria</taxon>
        <taxon>Anthozoa</taxon>
        <taxon>Hexacorallia</taxon>
        <taxon>Scleractinia</taxon>
        <taxon>Astrocoeniina</taxon>
        <taxon>Acroporidae</taxon>
        <taxon>Acropora</taxon>
    </lineage>
</organism>
<dbReference type="PANTHER" id="PTHR45626">
    <property type="entry name" value="TRANSCRIPTION TERMINATION FACTOR 2-RELATED"/>
    <property type="match status" value="1"/>
</dbReference>
<dbReference type="SUPFAM" id="SSF57850">
    <property type="entry name" value="RING/U-box"/>
    <property type="match status" value="1"/>
</dbReference>
<dbReference type="GO" id="GO:0008270">
    <property type="term" value="F:zinc ion binding"/>
    <property type="evidence" value="ECO:0007669"/>
    <property type="project" value="UniProtKB-KW"/>
</dbReference>
<dbReference type="SMART" id="SM00490">
    <property type="entry name" value="HELICc"/>
    <property type="match status" value="1"/>
</dbReference>
<dbReference type="PROSITE" id="PS51194">
    <property type="entry name" value="HELICASE_CTER"/>
    <property type="match status" value="1"/>
</dbReference>
<reference evidence="13" key="1">
    <citation type="journal article" date="2023" name="G3 (Bethesda)">
        <title>Whole genome assembly and annotation of the endangered Caribbean coral Acropora cervicornis.</title>
        <authorList>
            <person name="Selwyn J.D."/>
            <person name="Vollmer S.V."/>
        </authorList>
    </citation>
    <scope>NUCLEOTIDE SEQUENCE</scope>
    <source>
        <strain evidence="13">K2</strain>
    </source>
</reference>
<dbReference type="PANTHER" id="PTHR45626:SF17">
    <property type="entry name" value="HELICASE-LIKE TRANSCRIPTION FACTOR"/>
    <property type="match status" value="1"/>
</dbReference>
<dbReference type="InterPro" id="IPR050628">
    <property type="entry name" value="SNF2_RAD54_helicase_TF"/>
</dbReference>
<dbReference type="AlphaFoldDB" id="A0AAD9QKW2"/>
<gene>
    <name evidence="13" type="ORF">P5673_013760</name>
</gene>
<evidence type="ECO:0000256" key="3">
    <source>
        <dbReference type="ARBA" id="ARBA00022771"/>
    </source>
</evidence>
<evidence type="ECO:0000256" key="6">
    <source>
        <dbReference type="ARBA" id="ARBA00022833"/>
    </source>
</evidence>
<dbReference type="PROSITE" id="PS00518">
    <property type="entry name" value="ZF_RING_1"/>
    <property type="match status" value="1"/>
</dbReference>
<keyword evidence="5 13" id="KW-0347">Helicase</keyword>
<dbReference type="Proteomes" id="UP001249851">
    <property type="component" value="Unassembled WGS sequence"/>
</dbReference>
<dbReference type="GO" id="GO:0016787">
    <property type="term" value="F:hydrolase activity"/>
    <property type="evidence" value="ECO:0007669"/>
    <property type="project" value="UniProtKB-KW"/>
</dbReference>
<dbReference type="PROSITE" id="PS51192">
    <property type="entry name" value="HELICASE_ATP_BIND_1"/>
    <property type="match status" value="1"/>
</dbReference>
<dbReference type="CDD" id="cd18793">
    <property type="entry name" value="SF2_C_SNF"/>
    <property type="match status" value="1"/>
</dbReference>
<feature type="compositionally biased region" description="Basic and acidic residues" evidence="9">
    <location>
        <begin position="844"/>
        <end position="858"/>
    </location>
</feature>
<evidence type="ECO:0000313" key="14">
    <source>
        <dbReference type="Proteomes" id="UP001249851"/>
    </source>
</evidence>
<dbReference type="GO" id="GO:0005634">
    <property type="term" value="C:nucleus"/>
    <property type="evidence" value="ECO:0007669"/>
    <property type="project" value="TreeGrafter"/>
</dbReference>
<evidence type="ECO:0000256" key="1">
    <source>
        <dbReference type="ARBA" id="ARBA00022723"/>
    </source>
</evidence>
<dbReference type="GO" id="GO:0006281">
    <property type="term" value="P:DNA repair"/>
    <property type="evidence" value="ECO:0007669"/>
    <property type="project" value="TreeGrafter"/>
</dbReference>
<dbReference type="InterPro" id="IPR000330">
    <property type="entry name" value="SNF2_N"/>
</dbReference>
<dbReference type="Gene3D" id="3.40.50.10810">
    <property type="entry name" value="Tandem AAA-ATPase domain"/>
    <property type="match status" value="2"/>
</dbReference>
<accession>A0AAD9QKW2</accession>
<reference evidence="13" key="2">
    <citation type="journal article" date="2023" name="Science">
        <title>Genomic signatures of disease resistance in endangered staghorn corals.</title>
        <authorList>
            <person name="Vollmer S.V."/>
            <person name="Selwyn J.D."/>
            <person name="Despard B.A."/>
            <person name="Roesel C.L."/>
        </authorList>
    </citation>
    <scope>NUCLEOTIDE SEQUENCE</scope>
    <source>
        <strain evidence="13">K2</strain>
    </source>
</reference>
<dbReference type="InterPro" id="IPR001841">
    <property type="entry name" value="Znf_RING"/>
</dbReference>
<evidence type="ECO:0000256" key="7">
    <source>
        <dbReference type="ARBA" id="ARBA00022840"/>
    </source>
</evidence>
<evidence type="ECO:0000256" key="4">
    <source>
        <dbReference type="ARBA" id="ARBA00022801"/>
    </source>
</evidence>
<dbReference type="GO" id="GO:0005524">
    <property type="term" value="F:ATP binding"/>
    <property type="evidence" value="ECO:0007669"/>
    <property type="project" value="UniProtKB-KW"/>
</dbReference>
<dbReference type="SMART" id="SM00487">
    <property type="entry name" value="DEXDc"/>
    <property type="match status" value="1"/>
</dbReference>
<keyword evidence="2" id="KW-0547">Nucleotide-binding</keyword>
<evidence type="ECO:0000256" key="9">
    <source>
        <dbReference type="SAM" id="MobiDB-lite"/>
    </source>
</evidence>
<dbReference type="InterPro" id="IPR038718">
    <property type="entry name" value="SNF2-like_sf"/>
</dbReference>
<keyword evidence="4" id="KW-0378">Hydrolase</keyword>
<dbReference type="InterPro" id="IPR027417">
    <property type="entry name" value="P-loop_NTPase"/>
</dbReference>
<dbReference type="InterPro" id="IPR013083">
    <property type="entry name" value="Znf_RING/FYVE/PHD"/>
</dbReference>
<dbReference type="Pfam" id="PF00271">
    <property type="entry name" value="Helicase_C"/>
    <property type="match status" value="1"/>
</dbReference>
<dbReference type="InterPro" id="IPR014001">
    <property type="entry name" value="Helicase_ATP-bd"/>
</dbReference>
<dbReference type="InterPro" id="IPR049730">
    <property type="entry name" value="SNF2/RAD54-like_C"/>
</dbReference>
<feature type="region of interest" description="Disordered" evidence="9">
    <location>
        <begin position="844"/>
        <end position="865"/>
    </location>
</feature>
<evidence type="ECO:0000313" key="13">
    <source>
        <dbReference type="EMBL" id="KAK2562810.1"/>
    </source>
</evidence>
<dbReference type="InterPro" id="IPR001650">
    <property type="entry name" value="Helicase_C-like"/>
</dbReference>
<keyword evidence="3 8" id="KW-0863">Zinc-finger</keyword>
<dbReference type="Pfam" id="PF00176">
    <property type="entry name" value="SNF2-rel_dom"/>
    <property type="match status" value="1"/>
</dbReference>
<keyword evidence="1" id="KW-0479">Metal-binding</keyword>
<dbReference type="PROSITE" id="PS50089">
    <property type="entry name" value="ZF_RING_2"/>
    <property type="match status" value="1"/>
</dbReference>
<evidence type="ECO:0000259" key="12">
    <source>
        <dbReference type="PROSITE" id="PS51194"/>
    </source>
</evidence>
<evidence type="ECO:0000256" key="2">
    <source>
        <dbReference type="ARBA" id="ARBA00022741"/>
    </source>
</evidence>
<dbReference type="SMART" id="SM00184">
    <property type="entry name" value="RING"/>
    <property type="match status" value="1"/>
</dbReference>
<feature type="region of interest" description="Disordered" evidence="9">
    <location>
        <begin position="437"/>
        <end position="467"/>
    </location>
</feature>